<dbReference type="Proteomes" id="UP000016505">
    <property type="component" value="Chromosome I"/>
</dbReference>
<reference evidence="1 2" key="1">
    <citation type="journal article" date="2012" name="J. Bacteriol.">
        <title>Genome sequences of type strains of seven species of the marine bacterium Pseudoalteromonas.</title>
        <authorList>
            <person name="Xie B.B."/>
            <person name="Shu Y.L."/>
            <person name="Qin Q.L."/>
            <person name="Rong J.C."/>
            <person name="Zhang X.Y."/>
            <person name="Chen X.L."/>
            <person name="Shi M."/>
            <person name="He H.L."/>
            <person name="Zhou B.C."/>
            <person name="Zhang Y.Z."/>
        </authorList>
    </citation>
    <scope>NUCLEOTIDE SEQUENCE [LARGE SCALE GENOMIC DNA]</scope>
    <source>
        <strain evidence="1 2">A 37-1-2</strain>
    </source>
</reference>
<proteinExistence type="predicted"/>
<dbReference type="AlphaFoldDB" id="A0A290RZE3"/>
<sequence>MKISQINLSLWGLVSLLQTGVKLCSVIYFCKPLNLTSAAKAVPTA</sequence>
<gene>
    <name evidence="1" type="ORF">PARC_a0705</name>
</gene>
<evidence type="ECO:0000313" key="2">
    <source>
        <dbReference type="Proteomes" id="UP000016505"/>
    </source>
</evidence>
<dbReference type="EMBL" id="CP011025">
    <property type="protein sequence ID" value="ATC85416.1"/>
    <property type="molecule type" value="Genomic_DNA"/>
</dbReference>
<protein>
    <submittedName>
        <fullName evidence="1">Uncharacterized protein</fullName>
    </submittedName>
</protein>
<evidence type="ECO:0000313" key="1">
    <source>
        <dbReference type="EMBL" id="ATC85416.1"/>
    </source>
</evidence>
<dbReference type="KEGG" id="part:PARC_a0705"/>
<organism evidence="1 2">
    <name type="scientific">Pseudoalteromonas arctica A 37-1-2</name>
    <dbReference type="NCBI Taxonomy" id="1117313"/>
    <lineage>
        <taxon>Bacteria</taxon>
        <taxon>Pseudomonadati</taxon>
        <taxon>Pseudomonadota</taxon>
        <taxon>Gammaproteobacteria</taxon>
        <taxon>Alteromonadales</taxon>
        <taxon>Pseudoalteromonadaceae</taxon>
        <taxon>Pseudoalteromonas</taxon>
    </lineage>
</organism>
<accession>A0A290RZE3</accession>
<name>A0A290RZE3_9GAMM</name>